<keyword evidence="2" id="KW-1185">Reference proteome</keyword>
<dbReference type="EMBL" id="JAAGWD010000001">
    <property type="protein sequence ID" value="NEM96986.1"/>
    <property type="molecule type" value="Genomic_DNA"/>
</dbReference>
<reference evidence="1 2" key="1">
    <citation type="submission" date="2020-02" db="EMBL/GenBank/DDBJ databases">
        <authorList>
            <person name="Kim M.K."/>
        </authorList>
    </citation>
    <scope>NUCLEOTIDE SEQUENCE [LARGE SCALE GENOMIC DNA]</scope>
    <source>
        <strain evidence="1 2">BT327</strain>
    </source>
</reference>
<dbReference type="Proteomes" id="UP000474777">
    <property type="component" value="Unassembled WGS sequence"/>
</dbReference>
<evidence type="ECO:0000313" key="1">
    <source>
        <dbReference type="EMBL" id="NEM96986.1"/>
    </source>
</evidence>
<evidence type="ECO:0000313" key="2">
    <source>
        <dbReference type="Proteomes" id="UP000474777"/>
    </source>
</evidence>
<protein>
    <submittedName>
        <fullName evidence="1">Uncharacterized protein</fullName>
    </submittedName>
</protein>
<sequence>MIININQYILKLMKPLKLFLFVSVLFIVALPFTVSAESGLACTNKSDIAVGTGIFKTAKANFHSDFFKKADRKKRLAKAHRKDLLKKARKRKF</sequence>
<gene>
    <name evidence="1" type="ORF">GXP69_04700</name>
</gene>
<name>A0A6B3LS07_9BACT</name>
<organism evidence="1 2">
    <name type="scientific">Pontibacter burrus</name>
    <dbReference type="NCBI Taxonomy" id="2704466"/>
    <lineage>
        <taxon>Bacteria</taxon>
        <taxon>Pseudomonadati</taxon>
        <taxon>Bacteroidota</taxon>
        <taxon>Cytophagia</taxon>
        <taxon>Cytophagales</taxon>
        <taxon>Hymenobacteraceae</taxon>
        <taxon>Pontibacter</taxon>
    </lineage>
</organism>
<accession>A0A6B3LS07</accession>
<proteinExistence type="predicted"/>
<comment type="caution">
    <text evidence="1">The sequence shown here is derived from an EMBL/GenBank/DDBJ whole genome shotgun (WGS) entry which is preliminary data.</text>
</comment>
<dbReference type="AlphaFoldDB" id="A0A6B3LS07"/>